<feature type="signal peptide" evidence="1">
    <location>
        <begin position="1"/>
        <end position="22"/>
    </location>
</feature>
<evidence type="ECO:0000256" key="1">
    <source>
        <dbReference type="SAM" id="SignalP"/>
    </source>
</evidence>
<dbReference type="KEGG" id="cvn:111109364"/>
<accession>A0A8B8BDT1</accession>
<feature type="chain" id="PRO_5034195576" evidence="1">
    <location>
        <begin position="23"/>
        <end position="253"/>
    </location>
</feature>
<name>A0A8B8BDT1_CRAVI</name>
<reference evidence="3" key="1">
    <citation type="submission" date="2025-08" db="UniProtKB">
        <authorList>
            <consortium name="RefSeq"/>
        </authorList>
    </citation>
    <scope>IDENTIFICATION</scope>
    <source>
        <tissue evidence="3">Whole sample</tissue>
    </source>
</reference>
<keyword evidence="1" id="KW-0732">Signal</keyword>
<evidence type="ECO:0000313" key="2">
    <source>
        <dbReference type="Proteomes" id="UP000694844"/>
    </source>
</evidence>
<proteinExistence type="predicted"/>
<dbReference type="GO" id="GO:0005615">
    <property type="term" value="C:extracellular space"/>
    <property type="evidence" value="ECO:0007669"/>
    <property type="project" value="TreeGrafter"/>
</dbReference>
<sequence length="253" mass="28059">MGKAHLRSILFLLFLGTKSLLSLERTDRLLINSDPQAFQEQISHLTQELNTLYSEINDLRTQVATQNKVISSSRGSTFIIWGKNSCPAVNGTEKVYNGVAGGGQYNEDGNGANTLCLPHDPEHPPFSISVAEGDDYAHLYGSEYRLNLHRVHSPEDVPCAVCRTHLASSTIMVPGKHTCPVKWQKQYSGLLTASRHVYQKSEYLCLHEDPDFLEGSRNKDDGRLFYPVKSVCGSLPCPPYEDDMLVLCVVCSG</sequence>
<evidence type="ECO:0000313" key="3">
    <source>
        <dbReference type="RefSeq" id="XP_022301151.1"/>
    </source>
</evidence>
<gene>
    <name evidence="3" type="primary">LOC111109364</name>
</gene>
<protein>
    <submittedName>
        <fullName evidence="3">Short-chain collagen C4-like</fullName>
    </submittedName>
</protein>
<dbReference type="RefSeq" id="XP_022301151.1">
    <property type="nucleotide sequence ID" value="XM_022445443.1"/>
</dbReference>
<keyword evidence="2" id="KW-1185">Reference proteome</keyword>
<dbReference type="AlphaFoldDB" id="A0A8B8BDT1"/>
<organism evidence="2 3">
    <name type="scientific">Crassostrea virginica</name>
    <name type="common">Eastern oyster</name>
    <dbReference type="NCBI Taxonomy" id="6565"/>
    <lineage>
        <taxon>Eukaryota</taxon>
        <taxon>Metazoa</taxon>
        <taxon>Spiralia</taxon>
        <taxon>Lophotrochozoa</taxon>
        <taxon>Mollusca</taxon>
        <taxon>Bivalvia</taxon>
        <taxon>Autobranchia</taxon>
        <taxon>Pteriomorphia</taxon>
        <taxon>Ostreida</taxon>
        <taxon>Ostreoidea</taxon>
        <taxon>Ostreidae</taxon>
        <taxon>Crassostrea</taxon>
    </lineage>
</organism>
<dbReference type="Proteomes" id="UP000694844">
    <property type="component" value="Chromosome 8"/>
</dbReference>
<dbReference type="GeneID" id="111109364"/>
<dbReference type="InterPro" id="IPR051077">
    <property type="entry name" value="Ca-dependent_lectin"/>
</dbReference>
<dbReference type="PANTHER" id="PTHR24024:SF18">
    <property type="entry name" value="SHORT-CHAIN COLLAGEN C4-LIKE"/>
    <property type="match status" value="1"/>
</dbReference>
<dbReference type="OrthoDB" id="6086925at2759"/>
<dbReference type="PANTHER" id="PTHR24024">
    <property type="entry name" value="PULMONARY SURFACTANT-ASSOCIATED PROTEIN A"/>
    <property type="match status" value="1"/>
</dbReference>